<dbReference type="RefSeq" id="WP_337319086.1">
    <property type="nucleotide sequence ID" value="NZ_JBBDGN010000005.1"/>
</dbReference>
<dbReference type="Gene3D" id="3.10.180.10">
    <property type="entry name" value="2,3-Dihydroxybiphenyl 1,2-Dioxygenase, domain 1"/>
    <property type="match status" value="1"/>
</dbReference>
<keyword evidence="3" id="KW-1185">Reference proteome</keyword>
<evidence type="ECO:0000259" key="1">
    <source>
        <dbReference type="Pfam" id="PF06983"/>
    </source>
</evidence>
<evidence type="ECO:0000313" key="3">
    <source>
        <dbReference type="Proteomes" id="UP001366085"/>
    </source>
</evidence>
<name>A0ABU8LLE4_9MICO</name>
<dbReference type="Proteomes" id="UP001366085">
    <property type="component" value="Unassembled WGS sequence"/>
</dbReference>
<dbReference type="InterPro" id="IPR029068">
    <property type="entry name" value="Glyas_Bleomycin-R_OHBP_Dase"/>
</dbReference>
<dbReference type="Pfam" id="PF06983">
    <property type="entry name" value="3-dmu-9_3-mt"/>
    <property type="match status" value="2"/>
</dbReference>
<protein>
    <submittedName>
        <fullName evidence="2">VOC family protein</fullName>
    </submittedName>
</protein>
<feature type="domain" description="PhnB-like" evidence="1">
    <location>
        <begin position="153"/>
        <end position="269"/>
    </location>
</feature>
<proteinExistence type="predicted"/>
<dbReference type="EMBL" id="JBBDGN010000005">
    <property type="protein sequence ID" value="MEJ1091502.1"/>
    <property type="molecule type" value="Genomic_DNA"/>
</dbReference>
<accession>A0ABU8LLE4</accession>
<dbReference type="SUPFAM" id="SSF54593">
    <property type="entry name" value="Glyoxalase/Bleomycin resistance protein/Dihydroxybiphenyl dioxygenase"/>
    <property type="match status" value="2"/>
</dbReference>
<dbReference type="Gene3D" id="3.30.720.110">
    <property type="match status" value="1"/>
</dbReference>
<sequence>MPQKIIPNLWFDHNAEEAGAFYAATLPHTTAKVTARYPDEVPDWQASFAGQALVVDVIVRGFRLTLINAGPEFRPNPSISLMLNFDPLFWDGDADAARQALDATWAALSDGGEVRMELGEYPYSARYGWVQDRYGVNWQLMLTDPTGDPRPFVIPQLLFTGAVAGKAREAAELYTSLFDDAALGTVVEYPQGDDAGTVMFGEFRIGDQWFSMMDSSYPHEFAFTCGVSLEISCRDQAEIDHFWDALSAVPEAEQCGWLADRYGVSWQIIPENMGELMARPDAYPKMMAMKKIVIADF</sequence>
<organism evidence="2 3">
    <name type="scientific">Microbacterium istanbulense</name>
    <dbReference type="NCBI Taxonomy" id="3122049"/>
    <lineage>
        <taxon>Bacteria</taxon>
        <taxon>Bacillati</taxon>
        <taxon>Actinomycetota</taxon>
        <taxon>Actinomycetes</taxon>
        <taxon>Micrococcales</taxon>
        <taxon>Microbacteriaceae</taxon>
        <taxon>Microbacterium</taxon>
    </lineage>
</organism>
<gene>
    <name evidence="2" type="ORF">WDU93_07305</name>
</gene>
<comment type="caution">
    <text evidence="2">The sequence shown here is derived from an EMBL/GenBank/DDBJ whole genome shotgun (WGS) entry which is preliminary data.</text>
</comment>
<dbReference type="Gene3D" id="3.30.720.100">
    <property type="match status" value="1"/>
</dbReference>
<evidence type="ECO:0000313" key="2">
    <source>
        <dbReference type="EMBL" id="MEJ1091502.1"/>
    </source>
</evidence>
<dbReference type="PANTHER" id="PTHR33990">
    <property type="entry name" value="PROTEIN YJDN-RELATED"/>
    <property type="match status" value="1"/>
</dbReference>
<dbReference type="InterPro" id="IPR028973">
    <property type="entry name" value="PhnB-like"/>
</dbReference>
<reference evidence="2 3" key="1">
    <citation type="submission" date="2024-02" db="EMBL/GenBank/DDBJ databases">
        <authorList>
            <person name="Saticioglu I.B."/>
        </authorList>
    </citation>
    <scope>NUCLEOTIDE SEQUENCE [LARGE SCALE GENOMIC DNA]</scope>
    <source>
        <strain evidence="2 3">Mu-43</strain>
    </source>
</reference>
<feature type="domain" description="PhnB-like" evidence="1">
    <location>
        <begin position="3"/>
        <end position="140"/>
    </location>
</feature>
<dbReference type="CDD" id="cd06588">
    <property type="entry name" value="PhnB_like"/>
    <property type="match status" value="2"/>
</dbReference>